<dbReference type="OrthoDB" id="9889709at2759"/>
<accession>A0A6J7ZYF9</accession>
<evidence type="ECO:0000313" key="1">
    <source>
        <dbReference type="EMBL" id="CAC5357707.1"/>
    </source>
</evidence>
<dbReference type="SUPFAM" id="SSF49842">
    <property type="entry name" value="TNF-like"/>
    <property type="match status" value="1"/>
</dbReference>
<evidence type="ECO:0000313" key="2">
    <source>
        <dbReference type="Proteomes" id="UP000507470"/>
    </source>
</evidence>
<protein>
    <submittedName>
        <fullName evidence="1">Uncharacterized protein</fullName>
    </submittedName>
</protein>
<dbReference type="InterPro" id="IPR008983">
    <property type="entry name" value="Tumour_necrosis_fac-like_dom"/>
</dbReference>
<gene>
    <name evidence="1" type="ORF">MCOR_1255</name>
</gene>
<organism evidence="1 2">
    <name type="scientific">Mytilus coruscus</name>
    <name type="common">Sea mussel</name>
    <dbReference type="NCBI Taxonomy" id="42192"/>
    <lineage>
        <taxon>Eukaryota</taxon>
        <taxon>Metazoa</taxon>
        <taxon>Spiralia</taxon>
        <taxon>Lophotrochozoa</taxon>
        <taxon>Mollusca</taxon>
        <taxon>Bivalvia</taxon>
        <taxon>Autobranchia</taxon>
        <taxon>Pteriomorphia</taxon>
        <taxon>Mytilida</taxon>
        <taxon>Mytiloidea</taxon>
        <taxon>Mytilidae</taxon>
        <taxon>Mytilinae</taxon>
        <taxon>Mytilus</taxon>
    </lineage>
</organism>
<sequence length="153" mass="17662">MDEAVNQTERDSHVGIDNLDTFKSSGKFVCEIPGLLYISAHIYTITQSRAFYVRKNTVTFACSVSDSDSTKFGVAEKKRHNALESTQYTLQQDQNRFNQSFDLIFENTKHRSNKTINELFAKQQKVVLAQLKLKYKDEWYLAVRILNVANIRS</sequence>
<name>A0A6J7ZYF9_MYTCO</name>
<reference evidence="1 2" key="1">
    <citation type="submission" date="2020-06" db="EMBL/GenBank/DDBJ databases">
        <authorList>
            <person name="Li R."/>
            <person name="Bekaert M."/>
        </authorList>
    </citation>
    <scope>NUCLEOTIDE SEQUENCE [LARGE SCALE GENOMIC DNA]</scope>
    <source>
        <strain evidence="2">wild</strain>
    </source>
</reference>
<dbReference type="EMBL" id="CACVKT020000221">
    <property type="protein sequence ID" value="CAC5357707.1"/>
    <property type="molecule type" value="Genomic_DNA"/>
</dbReference>
<keyword evidence="2" id="KW-1185">Reference proteome</keyword>
<proteinExistence type="predicted"/>
<dbReference type="AlphaFoldDB" id="A0A6J7ZYF9"/>
<dbReference type="Proteomes" id="UP000507470">
    <property type="component" value="Unassembled WGS sequence"/>
</dbReference>